<reference evidence="5" key="3">
    <citation type="submission" date="2015-06" db="UniProtKB">
        <authorList>
            <consortium name="EnsemblMetazoa"/>
        </authorList>
    </citation>
    <scope>IDENTIFICATION</scope>
</reference>
<reference evidence="6" key="1">
    <citation type="submission" date="2012-12" db="EMBL/GenBank/DDBJ databases">
        <authorList>
            <person name="Hellsten U."/>
            <person name="Grimwood J."/>
            <person name="Chapman J.A."/>
            <person name="Shapiro H."/>
            <person name="Aerts A."/>
            <person name="Otillar R.P."/>
            <person name="Terry A.Y."/>
            <person name="Boore J.L."/>
            <person name="Simakov O."/>
            <person name="Marletaz F."/>
            <person name="Cho S.-J."/>
            <person name="Edsinger-Gonzales E."/>
            <person name="Havlak P."/>
            <person name="Kuo D.-H."/>
            <person name="Larsson T."/>
            <person name="Lv J."/>
            <person name="Arendt D."/>
            <person name="Savage R."/>
            <person name="Osoegawa K."/>
            <person name="de Jong P."/>
            <person name="Lindberg D.R."/>
            <person name="Seaver E.C."/>
            <person name="Weisblat D.A."/>
            <person name="Putnam N.H."/>
            <person name="Grigoriev I.V."/>
            <person name="Rokhsar D.S."/>
        </authorList>
    </citation>
    <scope>NUCLEOTIDE SEQUENCE</scope>
    <source>
        <strain evidence="6">I ESC-2004</strain>
    </source>
</reference>
<dbReference type="HOGENOM" id="CLU_816949_0_0_1"/>
<evidence type="ECO:0000256" key="3">
    <source>
        <dbReference type="SAM" id="SignalP"/>
    </source>
</evidence>
<dbReference type="EMBL" id="AMQN01016827">
    <property type="status" value="NOT_ANNOTATED_CDS"/>
    <property type="molecule type" value="Genomic_DNA"/>
</dbReference>
<evidence type="ECO:0000313" key="5">
    <source>
        <dbReference type="EnsemblMetazoa" id="CapteP187818"/>
    </source>
</evidence>
<feature type="signal peptide" evidence="3">
    <location>
        <begin position="1"/>
        <end position="22"/>
    </location>
</feature>
<evidence type="ECO:0000256" key="2">
    <source>
        <dbReference type="ARBA" id="ARBA00022737"/>
    </source>
</evidence>
<dbReference type="InterPro" id="IPR032675">
    <property type="entry name" value="LRR_dom_sf"/>
</dbReference>
<dbReference type="AlphaFoldDB" id="R7VFD6"/>
<gene>
    <name evidence="4" type="ORF">CAPTEDRAFT_187818</name>
</gene>
<dbReference type="PANTHER" id="PTHR45712">
    <property type="entry name" value="AGAP008170-PA"/>
    <property type="match status" value="1"/>
</dbReference>
<keyword evidence="3" id="KW-0732">Signal</keyword>
<organism evidence="4">
    <name type="scientific">Capitella teleta</name>
    <name type="common">Polychaete worm</name>
    <dbReference type="NCBI Taxonomy" id="283909"/>
    <lineage>
        <taxon>Eukaryota</taxon>
        <taxon>Metazoa</taxon>
        <taxon>Spiralia</taxon>
        <taxon>Lophotrochozoa</taxon>
        <taxon>Annelida</taxon>
        <taxon>Polychaeta</taxon>
        <taxon>Sedentaria</taxon>
        <taxon>Scolecida</taxon>
        <taxon>Capitellidae</taxon>
        <taxon>Capitella</taxon>
    </lineage>
</organism>
<keyword evidence="2" id="KW-0677">Repeat</keyword>
<evidence type="ECO:0000313" key="6">
    <source>
        <dbReference type="Proteomes" id="UP000014760"/>
    </source>
</evidence>
<keyword evidence="6" id="KW-1185">Reference proteome</keyword>
<dbReference type="EMBL" id="KB292450">
    <property type="protein sequence ID" value="ELU17563.1"/>
    <property type="molecule type" value="Genomic_DNA"/>
</dbReference>
<protein>
    <recommendedName>
        <fullName evidence="7">LRRCT domain-containing protein</fullName>
    </recommendedName>
</protein>
<accession>R7VFD6</accession>
<evidence type="ECO:0000256" key="1">
    <source>
        <dbReference type="ARBA" id="ARBA00022614"/>
    </source>
</evidence>
<dbReference type="EMBL" id="AMQN01016828">
    <property type="status" value="NOT_ANNOTATED_CDS"/>
    <property type="molecule type" value="Genomic_DNA"/>
</dbReference>
<dbReference type="Gene3D" id="3.80.10.10">
    <property type="entry name" value="Ribonuclease Inhibitor"/>
    <property type="match status" value="1"/>
</dbReference>
<feature type="chain" id="PRO_5008789002" description="LRRCT domain-containing protein" evidence="3">
    <location>
        <begin position="23"/>
        <end position="340"/>
    </location>
</feature>
<keyword evidence="1" id="KW-0433">Leucine-rich repeat</keyword>
<dbReference type="EnsemblMetazoa" id="CapteT187818">
    <property type="protein sequence ID" value="CapteP187818"/>
    <property type="gene ID" value="CapteG187818"/>
</dbReference>
<evidence type="ECO:0008006" key="7">
    <source>
        <dbReference type="Google" id="ProtNLM"/>
    </source>
</evidence>
<sequence length="340" mass="38646">MDYCTKLVLFCACLLNFRNVSGVLEGEYEKQGLTSIPTDIDPDITNLNIWNNDLTSVQQSDFNDKYPYLIFIGMSKNEVSYIEDGCFRGTVLKTFSINNNQLTTIPDFSEVKNTMEKLKMTNNLIAKISSDEISYLSNMNTLMLNENPLVQLPDVTKFLPSLTNLDIQNTNLECCCPMIWLKRKPDSLVVEMDSEPCFNPPKWTTTPWDQISEAMLLQQECEIASYDWIPNGENSVKSLIKLVAGLSDAQEQNEQDDEVVSGDQSSGEVRSELAKEVLAGEARQHVRALNAIYFERFEESEAAKQENKDELHRLGLMKRLITSRLNNAAKQTTITDFFKQ</sequence>
<dbReference type="Proteomes" id="UP000014760">
    <property type="component" value="Unassembled WGS sequence"/>
</dbReference>
<name>R7VFD6_CAPTE</name>
<dbReference type="SUPFAM" id="SSF52058">
    <property type="entry name" value="L domain-like"/>
    <property type="match status" value="1"/>
</dbReference>
<dbReference type="OrthoDB" id="676979at2759"/>
<evidence type="ECO:0000313" key="4">
    <source>
        <dbReference type="EMBL" id="ELU17563.1"/>
    </source>
</evidence>
<dbReference type="STRING" id="283909.R7VFD6"/>
<proteinExistence type="predicted"/>
<reference evidence="4 6" key="2">
    <citation type="journal article" date="2013" name="Nature">
        <title>Insights into bilaterian evolution from three spiralian genomes.</title>
        <authorList>
            <person name="Simakov O."/>
            <person name="Marletaz F."/>
            <person name="Cho S.J."/>
            <person name="Edsinger-Gonzales E."/>
            <person name="Havlak P."/>
            <person name="Hellsten U."/>
            <person name="Kuo D.H."/>
            <person name="Larsson T."/>
            <person name="Lv J."/>
            <person name="Arendt D."/>
            <person name="Savage R."/>
            <person name="Osoegawa K."/>
            <person name="de Jong P."/>
            <person name="Grimwood J."/>
            <person name="Chapman J.A."/>
            <person name="Shapiro H."/>
            <person name="Aerts A."/>
            <person name="Otillar R.P."/>
            <person name="Terry A.Y."/>
            <person name="Boore J.L."/>
            <person name="Grigoriev I.V."/>
            <person name="Lindberg D.R."/>
            <person name="Seaver E.C."/>
            <person name="Weisblat D.A."/>
            <person name="Putnam N.H."/>
            <person name="Rokhsar D.S."/>
        </authorList>
    </citation>
    <scope>NUCLEOTIDE SEQUENCE</scope>
    <source>
        <strain evidence="4 6">I ESC-2004</strain>
    </source>
</reference>
<dbReference type="InterPro" id="IPR050333">
    <property type="entry name" value="SLRP"/>
</dbReference>
<dbReference type="PANTHER" id="PTHR45712:SF22">
    <property type="entry name" value="INSULIN-LIKE GROWTH FACTOR-BINDING PROTEIN COMPLEX ACID LABILE SUBUNIT"/>
    <property type="match status" value="1"/>
</dbReference>